<dbReference type="InterPro" id="IPR058669">
    <property type="entry name" value="TPR_IPO7/11-like"/>
</dbReference>
<dbReference type="InterPro" id="IPR056840">
    <property type="entry name" value="HEAT_IPO9_central"/>
</dbReference>
<evidence type="ECO:0000256" key="4">
    <source>
        <dbReference type="ARBA" id="ARBA00022927"/>
    </source>
</evidence>
<dbReference type="SUPFAM" id="SSF48371">
    <property type="entry name" value="ARM repeat"/>
    <property type="match status" value="1"/>
</dbReference>
<keyword evidence="8" id="KW-1185">Reference proteome</keyword>
<dbReference type="GO" id="GO:0031267">
    <property type="term" value="F:small GTPase binding"/>
    <property type="evidence" value="ECO:0007669"/>
    <property type="project" value="InterPro"/>
</dbReference>
<keyword evidence="4" id="KW-0653">Protein transport</keyword>
<dbReference type="InterPro" id="IPR011989">
    <property type="entry name" value="ARM-like"/>
</dbReference>
<gene>
    <name evidence="7" type="ORF">SI8410_13017800</name>
</gene>
<sequence length="1030" mass="114496">MATGLGDQDQQWLLNCLNATLDPNHDVRTFAEASLHQASLQPGFGIALARIAVNKDVPFGLRQISFYSVLLKQFIKQHWQEDEENFVHPVVSPTEKASIREHLLFSLDDHHGKLRTAIAMAVASIAHYDWPEDWPDLLPCLLKLLSNQSNMSGVGGALRSLALLSDDLDDSMVPKLVPILFPQLHKILSTPNLYGKPQRSKALSIFHSCTSVLASMSGVYWTETRMLMVPMLKSWVELFAIILQPPVDSEDPDDWSIRMEVLKCLTQFVQNFPDLMEEEFAVFYHPLWQTFVSCLKVYQLSLIQGAEDPHAGIFDSDGSEKSLESFIIQLFEFLLTLVGSSRFTKILGRNVKELVFYSMSFLQITEEQVHTWSVDPNQFVADEGDVTYSCRVSGSLLLEEVINSYGLDGINSVIEAAQKHYAESTRRKLVGSSDWWRIREASIFALCSVSDQLIEAQDSGSFRFSLAELLHKILIEGIGTEVHEFPFLQARIFSAVAKFSSLINQELRQQFLHAAIQTISLDASPPAKVGACQALSQLLSESDSGVLQTHVVGLFSSLIDLLKQASEETLHLVLETLKAAVKAGNEHSASIEPMISPIILNTWVQHVSDPFISIDALEVLEAIKNAPGCMQPLASRILPSIHSILEKPQMQSTGLVAGSLDLLSMLLKDAPAYMVKVFFDNCFNSVINIILQSDDHGEMQNATQCLAAFVSGGKQELLSWGGDPGITMKSLLAAASRLLDPDMESSGSLFVGSYVLQLILHFPSQMGVHIRDLISALVQRMQSCEIAGLKSSLIVIIARLVHLFTPNVDQFVNLLLTLPAKGHENSLAYIMSEWSKQQPEIQGAYQIKVTTTALALLLATRHAELAKINVRGHLLKSDAGIVTRSRAKRTPERWTLVPLPTKMFALLSDSLIEIQEQDLDEDEDGDWVEDGEGDGSYGRDVLFSSLEPSNPRPSVEHLHAMARFLDDADGDDDFEDLIKGADPLNQIDLGDYLKEFLVNFSNREGALFENLYKDLSEAQKVAVKRVLRRF</sequence>
<dbReference type="OrthoDB" id="431626at2759"/>
<dbReference type="Proteomes" id="UP000663760">
    <property type="component" value="Chromosome 13"/>
</dbReference>
<name>A0A7I8LBF8_SPIIN</name>
<dbReference type="Pfam" id="PF03810">
    <property type="entry name" value="IBN_N"/>
    <property type="match status" value="1"/>
</dbReference>
<dbReference type="PANTHER" id="PTHR10997:SF9">
    <property type="entry name" value="IMPORTIN-9"/>
    <property type="match status" value="1"/>
</dbReference>
<dbReference type="InterPro" id="IPR016024">
    <property type="entry name" value="ARM-type_fold"/>
</dbReference>
<evidence type="ECO:0000259" key="6">
    <source>
        <dbReference type="PROSITE" id="PS50166"/>
    </source>
</evidence>
<evidence type="ECO:0000256" key="1">
    <source>
        <dbReference type="ARBA" id="ARBA00004123"/>
    </source>
</evidence>
<dbReference type="GO" id="GO:0005635">
    <property type="term" value="C:nuclear envelope"/>
    <property type="evidence" value="ECO:0007669"/>
    <property type="project" value="TreeGrafter"/>
</dbReference>
<dbReference type="AlphaFoldDB" id="A0A7I8LBF8"/>
<dbReference type="SMART" id="SM00913">
    <property type="entry name" value="IBN_N"/>
    <property type="match status" value="1"/>
</dbReference>
<reference evidence="7" key="1">
    <citation type="submission" date="2020-02" db="EMBL/GenBank/DDBJ databases">
        <authorList>
            <person name="Scholz U."/>
            <person name="Mascher M."/>
            <person name="Fiebig A."/>
        </authorList>
    </citation>
    <scope>NUCLEOTIDE SEQUENCE</scope>
</reference>
<evidence type="ECO:0000313" key="7">
    <source>
        <dbReference type="EMBL" id="CAA7407122.1"/>
    </source>
</evidence>
<dbReference type="Gene3D" id="1.25.10.10">
    <property type="entry name" value="Leucine-rich Repeat Variant"/>
    <property type="match status" value="1"/>
</dbReference>
<keyword evidence="3" id="KW-0813">Transport</keyword>
<dbReference type="InterPro" id="IPR001494">
    <property type="entry name" value="Importin-beta_N"/>
</dbReference>
<dbReference type="GO" id="GO:0006606">
    <property type="term" value="P:protein import into nucleus"/>
    <property type="evidence" value="ECO:0007669"/>
    <property type="project" value="TreeGrafter"/>
</dbReference>
<evidence type="ECO:0000313" key="8">
    <source>
        <dbReference type="Proteomes" id="UP000663760"/>
    </source>
</evidence>
<dbReference type="Pfam" id="PF25018">
    <property type="entry name" value="HEAT_IPO9_c"/>
    <property type="match status" value="1"/>
</dbReference>
<dbReference type="EMBL" id="LR746276">
    <property type="protein sequence ID" value="CAA7407122.1"/>
    <property type="molecule type" value="Genomic_DNA"/>
</dbReference>
<evidence type="ECO:0000256" key="2">
    <source>
        <dbReference type="ARBA" id="ARBA00007991"/>
    </source>
</evidence>
<organism evidence="7 8">
    <name type="scientific">Spirodela intermedia</name>
    <name type="common">Intermediate duckweed</name>
    <dbReference type="NCBI Taxonomy" id="51605"/>
    <lineage>
        <taxon>Eukaryota</taxon>
        <taxon>Viridiplantae</taxon>
        <taxon>Streptophyta</taxon>
        <taxon>Embryophyta</taxon>
        <taxon>Tracheophyta</taxon>
        <taxon>Spermatophyta</taxon>
        <taxon>Magnoliopsida</taxon>
        <taxon>Liliopsida</taxon>
        <taxon>Araceae</taxon>
        <taxon>Lemnoideae</taxon>
        <taxon>Spirodela</taxon>
    </lineage>
</organism>
<dbReference type="Pfam" id="PF25758">
    <property type="entry name" value="TPR_IPO11"/>
    <property type="match status" value="1"/>
</dbReference>
<comment type="subcellular location">
    <subcellularLocation>
        <location evidence="1">Nucleus</location>
    </subcellularLocation>
</comment>
<keyword evidence="5" id="KW-0539">Nucleus</keyword>
<evidence type="ECO:0000256" key="5">
    <source>
        <dbReference type="ARBA" id="ARBA00023242"/>
    </source>
</evidence>
<feature type="domain" description="Importin N-terminal" evidence="6">
    <location>
        <begin position="31"/>
        <end position="109"/>
    </location>
</feature>
<protein>
    <recommendedName>
        <fullName evidence="6">Importin N-terminal domain-containing protein</fullName>
    </recommendedName>
</protein>
<proteinExistence type="inferred from homology"/>
<dbReference type="FunFam" id="1.25.10.10:FF:000459">
    <property type="entry name" value="ARM repeat superfamily protein"/>
    <property type="match status" value="1"/>
</dbReference>
<dbReference type="PROSITE" id="PS50166">
    <property type="entry name" value="IMPORTIN_B_NT"/>
    <property type="match status" value="1"/>
</dbReference>
<comment type="similarity">
    <text evidence="2">Belongs to the importin beta family.</text>
</comment>
<dbReference type="GO" id="GO:0005829">
    <property type="term" value="C:cytosol"/>
    <property type="evidence" value="ECO:0007669"/>
    <property type="project" value="TreeGrafter"/>
</dbReference>
<accession>A0A7I8LBF8</accession>
<dbReference type="PANTHER" id="PTHR10997">
    <property type="entry name" value="IMPORTIN-7, 8, 11"/>
    <property type="match status" value="1"/>
</dbReference>
<evidence type="ECO:0000256" key="3">
    <source>
        <dbReference type="ARBA" id="ARBA00022448"/>
    </source>
</evidence>